<name>A0A6C0L157_9ZZZZ</name>
<proteinExistence type="predicted"/>
<sequence>MKEENVLIIKQWLDIESKISQHSVILRQLRKEKKQLNGALLDIMKANDIDCFDCNSGQITYIKNNVKRGLNQKVLYELLGDYFTSQNANSNEAEKLCKYIQDNRGVEIKETVKLKKNKV</sequence>
<protein>
    <submittedName>
        <fullName evidence="1">Uncharacterized protein</fullName>
    </submittedName>
</protein>
<accession>A0A6C0L157</accession>
<reference evidence="1" key="1">
    <citation type="journal article" date="2020" name="Nature">
        <title>Giant virus diversity and host interactions through global metagenomics.</title>
        <authorList>
            <person name="Schulz F."/>
            <person name="Roux S."/>
            <person name="Paez-Espino D."/>
            <person name="Jungbluth S."/>
            <person name="Walsh D.A."/>
            <person name="Denef V.J."/>
            <person name="McMahon K.D."/>
            <person name="Konstantinidis K.T."/>
            <person name="Eloe-Fadrosh E.A."/>
            <person name="Kyrpides N.C."/>
            <person name="Woyke T."/>
        </authorList>
    </citation>
    <scope>NUCLEOTIDE SEQUENCE</scope>
    <source>
        <strain evidence="1">GVMAG-S-ERX555907-102</strain>
    </source>
</reference>
<dbReference type="EMBL" id="MN741009">
    <property type="protein sequence ID" value="QHU22514.1"/>
    <property type="molecule type" value="Genomic_DNA"/>
</dbReference>
<evidence type="ECO:0000313" key="1">
    <source>
        <dbReference type="EMBL" id="QHU22514.1"/>
    </source>
</evidence>
<dbReference type="AlphaFoldDB" id="A0A6C0L157"/>
<dbReference type="Pfam" id="PF19064">
    <property type="entry name" value="DUF5760"/>
    <property type="match status" value="1"/>
</dbReference>
<dbReference type="InterPro" id="IPR043918">
    <property type="entry name" value="DUF5760"/>
</dbReference>
<organism evidence="1">
    <name type="scientific">viral metagenome</name>
    <dbReference type="NCBI Taxonomy" id="1070528"/>
    <lineage>
        <taxon>unclassified sequences</taxon>
        <taxon>metagenomes</taxon>
        <taxon>organismal metagenomes</taxon>
    </lineage>
</organism>